<dbReference type="RefSeq" id="WP_131447877.1">
    <property type="nucleotide sequence ID" value="NZ_SJZI01000008.1"/>
</dbReference>
<keyword evidence="3" id="KW-0378">Hydrolase</keyword>
<feature type="chain" id="PRO_5020453332" evidence="1">
    <location>
        <begin position="20"/>
        <end position="362"/>
    </location>
</feature>
<dbReference type="InterPro" id="IPR005135">
    <property type="entry name" value="Endo/exonuclease/phosphatase"/>
</dbReference>
<keyword evidence="3" id="KW-0255">Endonuclease</keyword>
<reference evidence="3 4" key="1">
    <citation type="submission" date="2019-03" db="EMBL/GenBank/DDBJ databases">
        <authorList>
            <person name="Kim M.K.M."/>
        </authorList>
    </citation>
    <scope>NUCLEOTIDE SEQUENCE [LARGE SCALE GENOMIC DNA]</scope>
    <source>
        <strain evidence="3 4">17J68-12</strain>
    </source>
</reference>
<keyword evidence="4" id="KW-1185">Reference proteome</keyword>
<evidence type="ECO:0000256" key="1">
    <source>
        <dbReference type="SAM" id="SignalP"/>
    </source>
</evidence>
<dbReference type="Proteomes" id="UP000295334">
    <property type="component" value="Unassembled WGS sequence"/>
</dbReference>
<dbReference type="SUPFAM" id="SSF56219">
    <property type="entry name" value="DNase I-like"/>
    <property type="match status" value="1"/>
</dbReference>
<protein>
    <submittedName>
        <fullName evidence="3">Endonuclease/exonuclease/phosphatase</fullName>
    </submittedName>
</protein>
<sequence>MKKACLLPLLIILFFNAFAQQAPVQGKSTQVAPPGGKQPYKVAVIAFYNLENFYDTVDNPIVDDEEFLPTGVRNYNTKIYFDKIGKLASVLSQIGTEVSPDGPAVIGVAEIENDTVLKDLVKHPLLAKRNYQIVHYDSKDARGIDVALLYNPKYFTPEASAPLHVELPAGSKGDRRFTRDVLWVQGKLDGETIHVYVNHWPSRVGGEERSAPGRKAAASVSKHHSDSLLKLDPNTKFVIMGDLNDDPTNASVTKVLGAKGDMKDVQPGGIYNPWTNMYNNGIGTLAYQDAWSLFDQIMISQAWLPKDQRGFFFFNQRIFNKEFLTENMGRYKGYPMRTWDGTSYRGGYSDHFPTYLIFIKRP</sequence>
<proteinExistence type="predicted"/>
<dbReference type="OrthoDB" id="9802724at2"/>
<evidence type="ECO:0000313" key="3">
    <source>
        <dbReference type="EMBL" id="TCJ17754.1"/>
    </source>
</evidence>
<dbReference type="Pfam" id="PF19580">
    <property type="entry name" value="Exo_endo_phos_3"/>
    <property type="match status" value="1"/>
</dbReference>
<organism evidence="3 4">
    <name type="scientific">Flaviaesturariibacter flavus</name>
    <dbReference type="NCBI Taxonomy" id="2502780"/>
    <lineage>
        <taxon>Bacteria</taxon>
        <taxon>Pseudomonadati</taxon>
        <taxon>Bacteroidota</taxon>
        <taxon>Chitinophagia</taxon>
        <taxon>Chitinophagales</taxon>
        <taxon>Chitinophagaceae</taxon>
        <taxon>Flaviaestuariibacter</taxon>
    </lineage>
</organism>
<evidence type="ECO:0000313" key="4">
    <source>
        <dbReference type="Proteomes" id="UP000295334"/>
    </source>
</evidence>
<gene>
    <name evidence="3" type="ORF">EPD60_06085</name>
</gene>
<dbReference type="InterPro" id="IPR036691">
    <property type="entry name" value="Endo/exonu/phosph_ase_sf"/>
</dbReference>
<feature type="domain" description="Endonuclease/exonuclease/phosphatase" evidence="2">
    <location>
        <begin position="45"/>
        <end position="358"/>
    </location>
</feature>
<dbReference type="PANTHER" id="PTHR42834:SF1">
    <property type="entry name" value="ENDONUCLEASE_EXONUCLEASE_PHOSPHATASE FAMILY PROTEIN (AFU_ORTHOLOGUE AFUA_3G09210)"/>
    <property type="match status" value="1"/>
</dbReference>
<comment type="caution">
    <text evidence="3">The sequence shown here is derived from an EMBL/GenBank/DDBJ whole genome shotgun (WGS) entry which is preliminary data.</text>
</comment>
<name>A0A4R1BKA2_9BACT</name>
<keyword evidence="1" id="KW-0732">Signal</keyword>
<dbReference type="GO" id="GO:0004527">
    <property type="term" value="F:exonuclease activity"/>
    <property type="evidence" value="ECO:0007669"/>
    <property type="project" value="UniProtKB-KW"/>
</dbReference>
<keyword evidence="3" id="KW-0269">Exonuclease</keyword>
<dbReference type="Gene3D" id="3.60.10.10">
    <property type="entry name" value="Endonuclease/exonuclease/phosphatase"/>
    <property type="match status" value="1"/>
</dbReference>
<accession>A0A4R1BKA2</accession>
<keyword evidence="3" id="KW-0540">Nuclease</keyword>
<feature type="signal peptide" evidence="1">
    <location>
        <begin position="1"/>
        <end position="19"/>
    </location>
</feature>
<dbReference type="EMBL" id="SJZI01000008">
    <property type="protein sequence ID" value="TCJ17754.1"/>
    <property type="molecule type" value="Genomic_DNA"/>
</dbReference>
<dbReference type="GO" id="GO:0004519">
    <property type="term" value="F:endonuclease activity"/>
    <property type="evidence" value="ECO:0007669"/>
    <property type="project" value="UniProtKB-KW"/>
</dbReference>
<dbReference type="PANTHER" id="PTHR42834">
    <property type="entry name" value="ENDONUCLEASE/EXONUCLEASE/PHOSPHATASE FAMILY PROTEIN (AFU_ORTHOLOGUE AFUA_3G09210)"/>
    <property type="match status" value="1"/>
</dbReference>
<evidence type="ECO:0000259" key="2">
    <source>
        <dbReference type="Pfam" id="PF19580"/>
    </source>
</evidence>
<dbReference type="AlphaFoldDB" id="A0A4R1BKA2"/>